<reference evidence="2" key="1">
    <citation type="submission" date="2020-11" db="EMBL/GenBank/DDBJ databases">
        <authorList>
            <person name="Tran Van P."/>
        </authorList>
    </citation>
    <scope>NUCLEOTIDE SEQUENCE</scope>
</reference>
<feature type="region of interest" description="Disordered" evidence="1">
    <location>
        <begin position="64"/>
        <end position="96"/>
    </location>
</feature>
<protein>
    <submittedName>
        <fullName evidence="2">Uncharacterized protein</fullName>
    </submittedName>
</protein>
<evidence type="ECO:0000313" key="2">
    <source>
        <dbReference type="EMBL" id="CAD7452681.1"/>
    </source>
</evidence>
<name>A0A7R9FGG9_9NEOP</name>
<gene>
    <name evidence="2" type="ORF">TTEB3V08_LOCUS855</name>
</gene>
<dbReference type="AlphaFoldDB" id="A0A7R9FGG9"/>
<sequence length="231" mass="26509">MMAELQTRLENPFLGFGGFPNVLHGLAEFHQERIANMRLPQMLVQPAIAVGEMPLMNEPALPHQHHMHHHLHHHHHLHQLAPQNPRPPPHQVQRRVGHNPRLPPCAQPPFPFYNPNLPPNPRPQRPAAHNPYLHPNHPINNNLRHYQHHPYDPDRRYKAKAVKAKKVPSSMILVFKCLNYKRLETTSLNIRASASNASNPPPESNSCMLQSKSPIWLKWEPAAKGRLEPPT</sequence>
<accession>A0A7R9FGG9</accession>
<organism evidence="2">
    <name type="scientific">Timema tahoe</name>
    <dbReference type="NCBI Taxonomy" id="61484"/>
    <lineage>
        <taxon>Eukaryota</taxon>
        <taxon>Metazoa</taxon>
        <taxon>Ecdysozoa</taxon>
        <taxon>Arthropoda</taxon>
        <taxon>Hexapoda</taxon>
        <taxon>Insecta</taxon>
        <taxon>Pterygota</taxon>
        <taxon>Neoptera</taxon>
        <taxon>Polyneoptera</taxon>
        <taxon>Phasmatodea</taxon>
        <taxon>Timematodea</taxon>
        <taxon>Timematoidea</taxon>
        <taxon>Timematidae</taxon>
        <taxon>Timema</taxon>
    </lineage>
</organism>
<feature type="compositionally biased region" description="Basic residues" evidence="1">
    <location>
        <begin position="64"/>
        <end position="78"/>
    </location>
</feature>
<dbReference type="EMBL" id="OE000153">
    <property type="protein sequence ID" value="CAD7452681.1"/>
    <property type="molecule type" value="Genomic_DNA"/>
</dbReference>
<proteinExistence type="predicted"/>
<evidence type="ECO:0000256" key="1">
    <source>
        <dbReference type="SAM" id="MobiDB-lite"/>
    </source>
</evidence>